<dbReference type="Pfam" id="PF01061">
    <property type="entry name" value="ABC2_membrane"/>
    <property type="match status" value="1"/>
</dbReference>
<dbReference type="GO" id="GO:0043190">
    <property type="term" value="C:ATP-binding cassette (ABC) transporter complex"/>
    <property type="evidence" value="ECO:0007669"/>
    <property type="project" value="InterPro"/>
</dbReference>
<feature type="transmembrane region" description="Helical" evidence="6">
    <location>
        <begin position="132"/>
        <end position="155"/>
    </location>
</feature>
<evidence type="ECO:0000256" key="5">
    <source>
        <dbReference type="ARBA" id="ARBA00023251"/>
    </source>
</evidence>
<dbReference type="PIRSF" id="PIRSF006648">
    <property type="entry name" value="DrrB"/>
    <property type="match status" value="1"/>
</dbReference>
<keyword evidence="4 6" id="KW-0472">Membrane</keyword>
<keyword evidence="9" id="KW-1185">Reference proteome</keyword>
<keyword evidence="3 6" id="KW-1133">Transmembrane helix</keyword>
<dbReference type="GO" id="GO:0140359">
    <property type="term" value="F:ABC-type transporter activity"/>
    <property type="evidence" value="ECO:0007669"/>
    <property type="project" value="InterPro"/>
</dbReference>
<name>A0A4U3MR47_9ACTN</name>
<dbReference type="Proteomes" id="UP000308705">
    <property type="component" value="Unassembled WGS sequence"/>
</dbReference>
<dbReference type="InterPro" id="IPR047817">
    <property type="entry name" value="ABC2_TM_bact-type"/>
</dbReference>
<gene>
    <name evidence="8" type="ORF">FDA94_00085</name>
</gene>
<comment type="subcellular location">
    <subcellularLocation>
        <location evidence="6">Cell membrane</location>
        <topology evidence="6">Multi-pass membrane protein</topology>
    </subcellularLocation>
    <subcellularLocation>
        <location evidence="1">Membrane</location>
        <topology evidence="1">Multi-pass membrane protein</topology>
    </subcellularLocation>
</comment>
<dbReference type="OrthoDB" id="9778589at2"/>
<comment type="caution">
    <text evidence="6">Lacks conserved residue(s) required for the propagation of feature annotation.</text>
</comment>
<evidence type="ECO:0000256" key="4">
    <source>
        <dbReference type="ARBA" id="ARBA00023136"/>
    </source>
</evidence>
<comment type="similarity">
    <text evidence="6">Belongs to the ABC-2 integral membrane protein family.</text>
</comment>
<keyword evidence="2 6" id="KW-0812">Transmembrane</keyword>
<dbReference type="InterPro" id="IPR051784">
    <property type="entry name" value="Nod_factor_ABC_transporter"/>
</dbReference>
<dbReference type="InterPro" id="IPR000412">
    <property type="entry name" value="ABC_2_transport"/>
</dbReference>
<dbReference type="EMBL" id="SZQA01000001">
    <property type="protein sequence ID" value="TKK91254.1"/>
    <property type="molecule type" value="Genomic_DNA"/>
</dbReference>
<feature type="transmembrane region" description="Helical" evidence="6">
    <location>
        <begin position="40"/>
        <end position="67"/>
    </location>
</feature>
<dbReference type="PANTHER" id="PTHR43229:SF2">
    <property type="entry name" value="NODULATION PROTEIN J"/>
    <property type="match status" value="1"/>
</dbReference>
<evidence type="ECO:0000256" key="1">
    <source>
        <dbReference type="ARBA" id="ARBA00004141"/>
    </source>
</evidence>
<sequence length="275" mass="29051">MMTVMAAGRALRRNLPGGVSAGRVGAVLNRNVGALRSGPAYWLVLLSGFFEPLLYLLSIGVGVGALVGTVPVGGRPVDYAVFVAPAMLAVSAMSGALAETTFNVFFKFKYAKTYDAVLATPVRPVEIALGELMWALVRCLFYTVLFLVVMVVLGLTSVGGALAAFPATALVGVAFGATGMAISTFLRGWQDFDLLTTGQFTLFLFSGTFSPVQDYPVVFEVIVTLTPLYHAVELVRGLAVGPVGWTLLVHAAYLVVMAVAGLWVAARRIGKLLLV</sequence>
<feature type="transmembrane region" description="Helical" evidence="6">
    <location>
        <begin position="243"/>
        <end position="266"/>
    </location>
</feature>
<proteinExistence type="inferred from homology"/>
<feature type="domain" description="ABC transmembrane type-2" evidence="7">
    <location>
        <begin position="43"/>
        <end position="272"/>
    </location>
</feature>
<evidence type="ECO:0000259" key="7">
    <source>
        <dbReference type="PROSITE" id="PS51012"/>
    </source>
</evidence>
<dbReference type="PRINTS" id="PR00164">
    <property type="entry name" value="ABC2TRNSPORT"/>
</dbReference>
<evidence type="ECO:0000256" key="3">
    <source>
        <dbReference type="ARBA" id="ARBA00022989"/>
    </source>
</evidence>
<dbReference type="AlphaFoldDB" id="A0A4U3MR47"/>
<evidence type="ECO:0000313" key="9">
    <source>
        <dbReference type="Proteomes" id="UP000308705"/>
    </source>
</evidence>
<accession>A0A4U3MR47</accession>
<dbReference type="InterPro" id="IPR013525">
    <property type="entry name" value="ABC2_TM"/>
</dbReference>
<evidence type="ECO:0000313" key="8">
    <source>
        <dbReference type="EMBL" id="TKK91254.1"/>
    </source>
</evidence>
<feature type="transmembrane region" description="Helical" evidence="6">
    <location>
        <begin position="162"/>
        <end position="186"/>
    </location>
</feature>
<dbReference type="PANTHER" id="PTHR43229">
    <property type="entry name" value="NODULATION PROTEIN J"/>
    <property type="match status" value="1"/>
</dbReference>
<protein>
    <recommendedName>
        <fullName evidence="6">Transport permease protein</fullName>
    </recommendedName>
</protein>
<evidence type="ECO:0000256" key="2">
    <source>
        <dbReference type="ARBA" id="ARBA00022692"/>
    </source>
</evidence>
<evidence type="ECO:0000256" key="6">
    <source>
        <dbReference type="RuleBase" id="RU361157"/>
    </source>
</evidence>
<keyword evidence="6" id="KW-1003">Cell membrane</keyword>
<keyword evidence="6" id="KW-0813">Transport</keyword>
<reference evidence="8 9" key="1">
    <citation type="submission" date="2019-04" db="EMBL/GenBank/DDBJ databases">
        <title>Herbidospora sp. NEAU-GS14.nov., a novel actinomycete isolated from soil.</title>
        <authorList>
            <person name="Han L."/>
        </authorList>
    </citation>
    <scope>NUCLEOTIDE SEQUENCE [LARGE SCALE GENOMIC DNA]</scope>
    <source>
        <strain evidence="8 9">NEAU-GS14</strain>
    </source>
</reference>
<keyword evidence="5" id="KW-0046">Antibiotic resistance</keyword>
<dbReference type="RefSeq" id="WP_137244951.1">
    <property type="nucleotide sequence ID" value="NZ_SZQA01000001.1"/>
</dbReference>
<feature type="transmembrane region" description="Helical" evidence="6">
    <location>
        <begin position="79"/>
        <end position="98"/>
    </location>
</feature>
<comment type="caution">
    <text evidence="8">The sequence shown here is derived from an EMBL/GenBank/DDBJ whole genome shotgun (WGS) entry which is preliminary data.</text>
</comment>
<dbReference type="PROSITE" id="PS51012">
    <property type="entry name" value="ABC_TM2"/>
    <property type="match status" value="1"/>
</dbReference>
<dbReference type="GO" id="GO:0046677">
    <property type="term" value="P:response to antibiotic"/>
    <property type="evidence" value="ECO:0007669"/>
    <property type="project" value="UniProtKB-KW"/>
</dbReference>
<organism evidence="8 9">
    <name type="scientific">Herbidospora galbida</name>
    <dbReference type="NCBI Taxonomy" id="2575442"/>
    <lineage>
        <taxon>Bacteria</taxon>
        <taxon>Bacillati</taxon>
        <taxon>Actinomycetota</taxon>
        <taxon>Actinomycetes</taxon>
        <taxon>Streptosporangiales</taxon>
        <taxon>Streptosporangiaceae</taxon>
        <taxon>Herbidospora</taxon>
    </lineage>
</organism>